<reference evidence="2" key="1">
    <citation type="submission" date="2016-04" db="EMBL/GenBank/DDBJ databases">
        <title>Draft genome of Fonsecaea erecta CBS 125763.</title>
        <authorList>
            <person name="Weiss V.A."/>
            <person name="Vicente V.A."/>
            <person name="Raittz R.T."/>
            <person name="Moreno L.F."/>
            <person name="De Souza E.M."/>
            <person name="Pedrosa F.O."/>
            <person name="Steffens M.B."/>
            <person name="Faoro H."/>
            <person name="Tadra-Sfeir M.Z."/>
            <person name="Najafzadeh M.J."/>
            <person name="Felipe M.S."/>
            <person name="Teixeira M."/>
            <person name="Sun J."/>
            <person name="Xi L."/>
            <person name="Gomes R."/>
            <person name="De Azevedo C.M."/>
            <person name="Salgado C.G."/>
            <person name="Da Silva M.B."/>
            <person name="Nascimento M.F."/>
            <person name="Queiroz-Telles F."/>
            <person name="Attili D.S."/>
            <person name="Gorbushina A."/>
        </authorList>
    </citation>
    <scope>NUCLEOTIDE SEQUENCE [LARGE SCALE GENOMIC DNA]</scope>
    <source>
        <strain evidence="2">CBS 125763</strain>
    </source>
</reference>
<organism evidence="2 3">
    <name type="scientific">Fonsecaea erecta</name>
    <dbReference type="NCBI Taxonomy" id="1367422"/>
    <lineage>
        <taxon>Eukaryota</taxon>
        <taxon>Fungi</taxon>
        <taxon>Dikarya</taxon>
        <taxon>Ascomycota</taxon>
        <taxon>Pezizomycotina</taxon>
        <taxon>Eurotiomycetes</taxon>
        <taxon>Chaetothyriomycetidae</taxon>
        <taxon>Chaetothyriales</taxon>
        <taxon>Herpotrichiellaceae</taxon>
        <taxon>Fonsecaea</taxon>
    </lineage>
</organism>
<evidence type="ECO:0000313" key="2">
    <source>
        <dbReference type="EMBL" id="OAP55035.1"/>
    </source>
</evidence>
<dbReference type="EMBL" id="LVYI01000012">
    <property type="protein sequence ID" value="OAP55035.1"/>
    <property type="molecule type" value="Genomic_DNA"/>
</dbReference>
<accession>A0A178Z7L5</accession>
<dbReference type="Proteomes" id="UP000078343">
    <property type="component" value="Unassembled WGS sequence"/>
</dbReference>
<dbReference type="PROSITE" id="PS50088">
    <property type="entry name" value="ANK_REPEAT"/>
    <property type="match status" value="1"/>
</dbReference>
<feature type="repeat" description="ANK" evidence="1">
    <location>
        <begin position="268"/>
        <end position="293"/>
    </location>
</feature>
<gene>
    <name evidence="2" type="ORF">AYL99_10735</name>
</gene>
<evidence type="ECO:0000256" key="1">
    <source>
        <dbReference type="PROSITE-ProRule" id="PRU00023"/>
    </source>
</evidence>
<dbReference type="InterPro" id="IPR036770">
    <property type="entry name" value="Ankyrin_rpt-contain_sf"/>
</dbReference>
<name>A0A178Z7L5_9EURO</name>
<dbReference type="InterPro" id="IPR002110">
    <property type="entry name" value="Ankyrin_rpt"/>
</dbReference>
<dbReference type="Gene3D" id="1.25.40.20">
    <property type="entry name" value="Ankyrin repeat-containing domain"/>
    <property type="match status" value="1"/>
</dbReference>
<proteinExistence type="predicted"/>
<keyword evidence="1" id="KW-0040">ANK repeat</keyword>
<dbReference type="AlphaFoldDB" id="A0A178Z7L5"/>
<dbReference type="OrthoDB" id="524187at2759"/>
<dbReference type="GeneID" id="30014903"/>
<evidence type="ECO:0000313" key="3">
    <source>
        <dbReference type="Proteomes" id="UP000078343"/>
    </source>
</evidence>
<protein>
    <submittedName>
        <fullName evidence="2">Uncharacterized protein</fullName>
    </submittedName>
</protein>
<sequence length="440" mass="50876">MDPGTVISALEIVGAVVKRLIEAGQTMHDAPEGLARVINETEKLRALLDRLLIFQRALPQEQRDVLDKQVSTADWRDLLKDLDDLTSGRKPGGTKDRAGGGEGGGVEKMKLADRWWWLRKKDVIEDKVRKLHEQTEWISKRLVNEYLFEHHQQLSHSSEQVSKILELVVSMTLKLDTDRHAKARFDDNGVYSPYKAEGIAWYGQFRCKPGQDLTMPYFRDRHLLADRAWAGNWHGVTELLRKAHKEYRQNWINCTPIYKATDKRTITSGFRPLHQAAWHGDKSAVESLLKEGAWRLVRTARATKDSSEHSTPLDIARDHGWKDLYETLSPVIRRTVNHKTLQTLQTRLHDLIRDTFGAHPDAHLDCFLLPELEILTEFERSRIWFPLNPELLDTREGLAVHVILERNELVAVMRWDRTKRKNYRISVSGIQEIQQAVVLH</sequence>
<dbReference type="PROSITE" id="PS50297">
    <property type="entry name" value="ANK_REP_REGION"/>
    <property type="match status" value="1"/>
</dbReference>
<comment type="caution">
    <text evidence="2">The sequence shown here is derived from an EMBL/GenBank/DDBJ whole genome shotgun (WGS) entry which is preliminary data.</text>
</comment>
<dbReference type="RefSeq" id="XP_018688402.1">
    <property type="nucleotide sequence ID" value="XM_018842241.1"/>
</dbReference>
<dbReference type="SUPFAM" id="SSF48403">
    <property type="entry name" value="Ankyrin repeat"/>
    <property type="match status" value="1"/>
</dbReference>
<keyword evidence="3" id="KW-1185">Reference proteome</keyword>